<organism evidence="6 7">
    <name type="scientific">Deinobacterium chartae</name>
    <dbReference type="NCBI Taxonomy" id="521158"/>
    <lineage>
        <taxon>Bacteria</taxon>
        <taxon>Thermotogati</taxon>
        <taxon>Deinococcota</taxon>
        <taxon>Deinococci</taxon>
        <taxon>Deinococcales</taxon>
        <taxon>Deinococcaceae</taxon>
        <taxon>Deinobacterium</taxon>
    </lineage>
</organism>
<dbReference type="EMBL" id="JACHHG010000023">
    <property type="protein sequence ID" value="MBB6100174.1"/>
    <property type="molecule type" value="Genomic_DNA"/>
</dbReference>
<keyword evidence="7" id="KW-1185">Reference proteome</keyword>
<dbReference type="SUPFAM" id="SSF46561">
    <property type="entry name" value="Ribosomal protein L29 (L29p)"/>
    <property type="match status" value="1"/>
</dbReference>
<dbReference type="CDD" id="cd00427">
    <property type="entry name" value="Ribosomal_L29_HIP"/>
    <property type="match status" value="1"/>
</dbReference>
<keyword evidence="3 5" id="KW-0687">Ribonucleoprotein</keyword>
<dbReference type="NCBIfam" id="TIGR00012">
    <property type="entry name" value="L29"/>
    <property type="match status" value="1"/>
</dbReference>
<name>A0A841I558_9DEIO</name>
<evidence type="ECO:0000313" key="6">
    <source>
        <dbReference type="EMBL" id="MBB6100174.1"/>
    </source>
</evidence>
<protein>
    <recommendedName>
        <fullName evidence="4 5">Large ribosomal subunit protein uL29</fullName>
    </recommendedName>
</protein>
<evidence type="ECO:0000256" key="5">
    <source>
        <dbReference type="HAMAP-Rule" id="MF_00374"/>
    </source>
</evidence>
<accession>A0A841I558</accession>
<dbReference type="GO" id="GO:0006412">
    <property type="term" value="P:translation"/>
    <property type="evidence" value="ECO:0007669"/>
    <property type="project" value="UniProtKB-UniRule"/>
</dbReference>
<proteinExistence type="inferred from homology"/>
<evidence type="ECO:0000256" key="3">
    <source>
        <dbReference type="ARBA" id="ARBA00023274"/>
    </source>
</evidence>
<dbReference type="RefSeq" id="WP_183988906.1">
    <property type="nucleotide sequence ID" value="NZ_JACHHG010000023.1"/>
</dbReference>
<dbReference type="HAMAP" id="MF_00374">
    <property type="entry name" value="Ribosomal_uL29"/>
    <property type="match status" value="1"/>
</dbReference>
<keyword evidence="2 5" id="KW-0689">Ribosomal protein</keyword>
<dbReference type="AlphaFoldDB" id="A0A841I558"/>
<dbReference type="Proteomes" id="UP000569951">
    <property type="component" value="Unassembled WGS sequence"/>
</dbReference>
<comment type="similarity">
    <text evidence="1 5">Belongs to the universal ribosomal protein uL29 family.</text>
</comment>
<dbReference type="FunFam" id="1.10.287.310:FF:000001">
    <property type="entry name" value="50S ribosomal protein L29"/>
    <property type="match status" value="1"/>
</dbReference>
<dbReference type="InterPro" id="IPR036049">
    <property type="entry name" value="Ribosomal_uL29_sf"/>
</dbReference>
<sequence length="65" mass="7481">MKLSDMRALSAQDIQKEVQARKKELMELRFQNAIGQLASPARVKQLRREVAQLLTVQTEQRSKGE</sequence>
<evidence type="ECO:0000256" key="1">
    <source>
        <dbReference type="ARBA" id="ARBA00009254"/>
    </source>
</evidence>
<dbReference type="Gene3D" id="1.10.287.310">
    <property type="match status" value="1"/>
</dbReference>
<gene>
    <name evidence="5" type="primary">rpmC</name>
    <name evidence="6" type="ORF">HNR42_003644</name>
</gene>
<dbReference type="GO" id="GO:0022625">
    <property type="term" value="C:cytosolic large ribosomal subunit"/>
    <property type="evidence" value="ECO:0007669"/>
    <property type="project" value="TreeGrafter"/>
</dbReference>
<comment type="caution">
    <text evidence="6">The sequence shown here is derived from an EMBL/GenBank/DDBJ whole genome shotgun (WGS) entry which is preliminary data.</text>
</comment>
<dbReference type="PROSITE" id="PS00579">
    <property type="entry name" value="RIBOSOMAL_L29"/>
    <property type="match status" value="1"/>
</dbReference>
<dbReference type="InterPro" id="IPR001854">
    <property type="entry name" value="Ribosomal_uL29"/>
</dbReference>
<evidence type="ECO:0000256" key="2">
    <source>
        <dbReference type="ARBA" id="ARBA00022980"/>
    </source>
</evidence>
<dbReference type="Pfam" id="PF00831">
    <property type="entry name" value="Ribosomal_L29"/>
    <property type="match status" value="1"/>
</dbReference>
<dbReference type="PANTHER" id="PTHR10916:SF0">
    <property type="entry name" value="LARGE RIBOSOMAL SUBUNIT PROTEIN UL29C"/>
    <property type="match status" value="1"/>
</dbReference>
<dbReference type="GO" id="GO:0003735">
    <property type="term" value="F:structural constituent of ribosome"/>
    <property type="evidence" value="ECO:0007669"/>
    <property type="project" value="InterPro"/>
</dbReference>
<dbReference type="InterPro" id="IPR018254">
    <property type="entry name" value="Ribosomal_uL29_CS"/>
</dbReference>
<reference evidence="6 7" key="1">
    <citation type="submission" date="2020-08" db="EMBL/GenBank/DDBJ databases">
        <title>Genomic Encyclopedia of Type Strains, Phase IV (KMG-IV): sequencing the most valuable type-strain genomes for metagenomic binning, comparative biology and taxonomic classification.</title>
        <authorList>
            <person name="Goeker M."/>
        </authorList>
    </citation>
    <scope>NUCLEOTIDE SEQUENCE [LARGE SCALE GENOMIC DNA]</scope>
    <source>
        <strain evidence="6 7">DSM 21458</strain>
    </source>
</reference>
<evidence type="ECO:0000313" key="7">
    <source>
        <dbReference type="Proteomes" id="UP000569951"/>
    </source>
</evidence>
<evidence type="ECO:0000256" key="4">
    <source>
        <dbReference type="ARBA" id="ARBA00035204"/>
    </source>
</evidence>
<dbReference type="PANTHER" id="PTHR10916">
    <property type="entry name" value="60S RIBOSOMAL PROTEIN L35/50S RIBOSOMAL PROTEIN L29"/>
    <property type="match status" value="1"/>
</dbReference>
<dbReference type="InterPro" id="IPR050063">
    <property type="entry name" value="Ribosomal_protein_uL29"/>
</dbReference>